<evidence type="ECO:0000256" key="2">
    <source>
        <dbReference type="SAM" id="MobiDB-lite"/>
    </source>
</evidence>
<dbReference type="GO" id="GO:0005829">
    <property type="term" value="C:cytosol"/>
    <property type="evidence" value="ECO:0007669"/>
    <property type="project" value="UniProtKB-UniRule"/>
</dbReference>
<gene>
    <name evidence="3" type="ORF">Acr_28g0006520</name>
</gene>
<dbReference type="EC" id="2.3.2.27" evidence="1"/>
<dbReference type="PANTHER" id="PTHR12389">
    <property type="entry name" value="ZINC FINGER PROTEIN 294"/>
    <property type="match status" value="1"/>
</dbReference>
<keyword evidence="1" id="KW-0833">Ubl conjugation pathway</keyword>
<keyword evidence="1" id="KW-0863">Zinc-finger</keyword>
<feature type="region of interest" description="Disordered" evidence="2">
    <location>
        <begin position="1"/>
        <end position="22"/>
    </location>
</feature>
<accession>A0A7J0HA13</accession>
<comment type="function">
    <text evidence="1">E3 ubiquitin-protein ligase. Component of the ribosome quality control complex (RQC), a ribosome-associated complex that mediates ubiquitination and extraction of incompletely synthesized nascent chains for proteasomal degradation.</text>
</comment>
<keyword evidence="1" id="KW-0862">Zinc</keyword>
<dbReference type="Proteomes" id="UP000585474">
    <property type="component" value="Unassembled WGS sequence"/>
</dbReference>
<comment type="caution">
    <text evidence="3">The sequence shown here is derived from an EMBL/GenBank/DDBJ whole genome shotgun (WGS) entry which is preliminary data.</text>
</comment>
<dbReference type="GO" id="GO:1990116">
    <property type="term" value="P:ribosome-associated ubiquitin-dependent protein catabolic process"/>
    <property type="evidence" value="ECO:0007669"/>
    <property type="project" value="UniProtKB-UniRule"/>
</dbReference>
<dbReference type="GO" id="GO:0043023">
    <property type="term" value="F:ribosomal large subunit binding"/>
    <property type="evidence" value="ECO:0007669"/>
    <property type="project" value="TreeGrafter"/>
</dbReference>
<dbReference type="GO" id="GO:0061630">
    <property type="term" value="F:ubiquitin protein ligase activity"/>
    <property type="evidence" value="ECO:0007669"/>
    <property type="project" value="UniProtKB-UniRule"/>
</dbReference>
<dbReference type="GO" id="GO:1990112">
    <property type="term" value="C:RQC complex"/>
    <property type="evidence" value="ECO:0007669"/>
    <property type="project" value="UniProtKB-UniRule"/>
</dbReference>
<name>A0A7J0HA13_9ERIC</name>
<keyword evidence="1" id="KW-0808">Transferase</keyword>
<evidence type="ECO:0000256" key="1">
    <source>
        <dbReference type="RuleBase" id="RU367090"/>
    </source>
</evidence>
<comment type="similarity">
    <text evidence="1">Belongs to the LTN1 family.</text>
</comment>
<comment type="pathway">
    <text evidence="1">Protein modification; protein ubiquitination.</text>
</comment>
<dbReference type="PANTHER" id="PTHR12389:SF0">
    <property type="entry name" value="E3 UBIQUITIN-PROTEIN LIGASE LISTERIN"/>
    <property type="match status" value="1"/>
</dbReference>
<organism evidence="3 4">
    <name type="scientific">Actinidia rufa</name>
    <dbReference type="NCBI Taxonomy" id="165716"/>
    <lineage>
        <taxon>Eukaryota</taxon>
        <taxon>Viridiplantae</taxon>
        <taxon>Streptophyta</taxon>
        <taxon>Embryophyta</taxon>
        <taxon>Tracheophyta</taxon>
        <taxon>Spermatophyta</taxon>
        <taxon>Magnoliopsida</taxon>
        <taxon>eudicotyledons</taxon>
        <taxon>Gunneridae</taxon>
        <taxon>Pentapetalae</taxon>
        <taxon>asterids</taxon>
        <taxon>Ericales</taxon>
        <taxon>Actinidiaceae</taxon>
        <taxon>Actinidia</taxon>
    </lineage>
</organism>
<dbReference type="UniPathway" id="UPA00143"/>
<dbReference type="GO" id="GO:0016567">
    <property type="term" value="P:protein ubiquitination"/>
    <property type="evidence" value="ECO:0007669"/>
    <property type="project" value="UniProtKB-UniPathway"/>
</dbReference>
<comment type="subunit">
    <text evidence="1">Component of the ribosome quality control complex (RQC).</text>
</comment>
<dbReference type="GO" id="GO:0072344">
    <property type="term" value="P:rescue of stalled ribosome"/>
    <property type="evidence" value="ECO:0007669"/>
    <property type="project" value="UniProtKB-UniRule"/>
</dbReference>
<dbReference type="EMBL" id="BJWL01000028">
    <property type="protein sequence ID" value="GFZ19947.1"/>
    <property type="molecule type" value="Genomic_DNA"/>
</dbReference>
<dbReference type="OrthoDB" id="1742772at2759"/>
<sequence length="97" mass="10092">MGRPKGDGNRSKARPSSSSLAASLLPSGTAAVGFGGYVGSSRVESSLSSDDASPFLDIDGEVVQHLKRLARKDPITKFATRLRSTKAAVEVVVLFTG</sequence>
<evidence type="ECO:0000313" key="3">
    <source>
        <dbReference type="EMBL" id="GFZ19947.1"/>
    </source>
</evidence>
<dbReference type="AlphaFoldDB" id="A0A7J0HA13"/>
<dbReference type="InterPro" id="IPR039795">
    <property type="entry name" value="LTN1/Rkr1"/>
</dbReference>
<keyword evidence="4" id="KW-1185">Reference proteome</keyword>
<reference evidence="3 4" key="1">
    <citation type="submission" date="2019-07" db="EMBL/GenBank/DDBJ databases">
        <title>De Novo Assembly of kiwifruit Actinidia rufa.</title>
        <authorList>
            <person name="Sugita-Konishi S."/>
            <person name="Sato K."/>
            <person name="Mori E."/>
            <person name="Abe Y."/>
            <person name="Kisaki G."/>
            <person name="Hamano K."/>
            <person name="Suezawa K."/>
            <person name="Otani M."/>
            <person name="Fukuda T."/>
            <person name="Manabe T."/>
            <person name="Gomi K."/>
            <person name="Tabuchi M."/>
            <person name="Akimitsu K."/>
            <person name="Kataoka I."/>
        </authorList>
    </citation>
    <scope>NUCLEOTIDE SEQUENCE [LARGE SCALE GENOMIC DNA]</scope>
    <source>
        <strain evidence="4">cv. Fuchu</strain>
    </source>
</reference>
<keyword evidence="1" id="KW-0479">Metal-binding</keyword>
<comment type="catalytic activity">
    <reaction evidence="1">
        <text>S-ubiquitinyl-[E2 ubiquitin-conjugating enzyme]-L-cysteine + [acceptor protein]-L-lysine = [E2 ubiquitin-conjugating enzyme]-L-cysteine + N(6)-ubiquitinyl-[acceptor protein]-L-lysine.</text>
        <dbReference type="EC" id="2.3.2.27"/>
    </reaction>
</comment>
<feature type="compositionally biased region" description="Basic and acidic residues" evidence="2">
    <location>
        <begin position="1"/>
        <end position="10"/>
    </location>
</feature>
<proteinExistence type="inferred from homology"/>
<dbReference type="GO" id="GO:0008270">
    <property type="term" value="F:zinc ion binding"/>
    <property type="evidence" value="ECO:0007669"/>
    <property type="project" value="UniProtKB-KW"/>
</dbReference>
<protein>
    <recommendedName>
        <fullName evidence="1">E3 ubiquitin-protein ligase listerin</fullName>
        <ecNumber evidence="1">2.3.2.27</ecNumber>
    </recommendedName>
    <alternativeName>
        <fullName evidence="1">RING-type E3 ubiquitin transferase listerin</fullName>
    </alternativeName>
</protein>
<evidence type="ECO:0000313" key="4">
    <source>
        <dbReference type="Proteomes" id="UP000585474"/>
    </source>
</evidence>